<organism evidence="1 2">
    <name type="scientific">Candidula unifasciata</name>
    <dbReference type="NCBI Taxonomy" id="100452"/>
    <lineage>
        <taxon>Eukaryota</taxon>
        <taxon>Metazoa</taxon>
        <taxon>Spiralia</taxon>
        <taxon>Lophotrochozoa</taxon>
        <taxon>Mollusca</taxon>
        <taxon>Gastropoda</taxon>
        <taxon>Heterobranchia</taxon>
        <taxon>Euthyneura</taxon>
        <taxon>Panpulmonata</taxon>
        <taxon>Eupulmonata</taxon>
        <taxon>Stylommatophora</taxon>
        <taxon>Helicina</taxon>
        <taxon>Helicoidea</taxon>
        <taxon>Geomitridae</taxon>
        <taxon>Candidula</taxon>
    </lineage>
</organism>
<protein>
    <recommendedName>
        <fullName evidence="3">CUB domain-containing protein</fullName>
    </recommendedName>
</protein>
<feature type="non-terminal residue" evidence="1">
    <location>
        <position position="1"/>
    </location>
</feature>
<dbReference type="EMBL" id="CAJHNH020008279">
    <property type="protein sequence ID" value="CAG5135426.1"/>
    <property type="molecule type" value="Genomic_DNA"/>
</dbReference>
<evidence type="ECO:0008006" key="3">
    <source>
        <dbReference type="Google" id="ProtNLM"/>
    </source>
</evidence>
<reference evidence="1" key="1">
    <citation type="submission" date="2021-04" db="EMBL/GenBank/DDBJ databases">
        <authorList>
            <consortium name="Molecular Ecology Group"/>
        </authorList>
    </citation>
    <scope>NUCLEOTIDE SEQUENCE</scope>
</reference>
<accession>A0A8S4A8V0</accession>
<comment type="caution">
    <text evidence="1">The sequence shown here is derived from an EMBL/GenBank/DDBJ whole genome shotgun (WGS) entry which is preliminary data.</text>
</comment>
<feature type="non-terminal residue" evidence="1">
    <location>
        <position position="73"/>
    </location>
</feature>
<proteinExistence type="predicted"/>
<evidence type="ECO:0000313" key="1">
    <source>
        <dbReference type="EMBL" id="CAG5135426.1"/>
    </source>
</evidence>
<dbReference type="Proteomes" id="UP000678393">
    <property type="component" value="Unassembled WGS sequence"/>
</dbReference>
<dbReference type="Gene3D" id="2.60.120.290">
    <property type="entry name" value="Spermadhesin, CUB domain"/>
    <property type="match status" value="1"/>
</dbReference>
<gene>
    <name evidence="1" type="ORF">CUNI_LOCUS20984</name>
</gene>
<evidence type="ECO:0000313" key="2">
    <source>
        <dbReference type="Proteomes" id="UP000678393"/>
    </source>
</evidence>
<name>A0A8S4A8V0_9EUPU</name>
<dbReference type="AlphaFoldDB" id="A0A8S4A8V0"/>
<dbReference type="InterPro" id="IPR035914">
    <property type="entry name" value="Sperma_CUB_dom_sf"/>
</dbReference>
<dbReference type="SUPFAM" id="SSF49854">
    <property type="entry name" value="Spermadhesin, CUB domain"/>
    <property type="match status" value="1"/>
</dbReference>
<sequence>RCLDFVRIYQNLERPEVNEYSHYDLEFCGSYSSIQNTIYSSGRSLILEFHSDYRQGKPGNYSGFKGVFHFLDK</sequence>
<keyword evidence="2" id="KW-1185">Reference proteome</keyword>
<dbReference type="OrthoDB" id="6369184at2759"/>